<feature type="transmembrane region" description="Helical" evidence="1">
    <location>
        <begin position="170"/>
        <end position="190"/>
    </location>
</feature>
<feature type="transmembrane region" description="Helical" evidence="1">
    <location>
        <begin position="202"/>
        <end position="225"/>
    </location>
</feature>
<feature type="non-terminal residue" evidence="3">
    <location>
        <position position="1"/>
    </location>
</feature>
<comment type="caution">
    <text evidence="3">The sequence shown here is derived from an EMBL/GenBank/DDBJ whole genome shotgun (WGS) entry which is preliminary data.</text>
</comment>
<proteinExistence type="predicted"/>
<feature type="transmembrane region" description="Helical" evidence="1">
    <location>
        <begin position="237"/>
        <end position="253"/>
    </location>
</feature>
<evidence type="ECO:0000256" key="1">
    <source>
        <dbReference type="SAM" id="Phobius"/>
    </source>
</evidence>
<protein>
    <recommendedName>
        <fullName evidence="2">GPR180/TMEM145 transmembrane domain-containing protein</fullName>
    </recommendedName>
</protein>
<dbReference type="Proteomes" id="UP000626109">
    <property type="component" value="Unassembled WGS sequence"/>
</dbReference>
<reference evidence="3" key="1">
    <citation type="submission" date="2021-02" db="EMBL/GenBank/DDBJ databases">
        <authorList>
            <person name="Dougan E. K."/>
            <person name="Rhodes N."/>
            <person name="Thang M."/>
            <person name="Chan C."/>
        </authorList>
    </citation>
    <scope>NUCLEOTIDE SEQUENCE</scope>
</reference>
<dbReference type="AlphaFoldDB" id="A0A813IQA0"/>
<organism evidence="3 4">
    <name type="scientific">Polarella glacialis</name>
    <name type="common">Dinoflagellate</name>
    <dbReference type="NCBI Taxonomy" id="89957"/>
    <lineage>
        <taxon>Eukaryota</taxon>
        <taxon>Sar</taxon>
        <taxon>Alveolata</taxon>
        <taxon>Dinophyceae</taxon>
        <taxon>Suessiales</taxon>
        <taxon>Suessiaceae</taxon>
        <taxon>Polarella</taxon>
    </lineage>
</organism>
<feature type="transmembrane region" description="Helical" evidence="1">
    <location>
        <begin position="93"/>
        <end position="114"/>
    </location>
</feature>
<dbReference type="PANTHER" id="PTHR23252:SF24">
    <property type="entry name" value="TRANSMEMBRANE PROTEIN 145"/>
    <property type="match status" value="1"/>
</dbReference>
<sequence length="374" mass="41869">DWHRADSVAPCSRAQDVPARRSHSFVEVGRDGKWGRWEGGSLFQNVRPHIWYFALADCKDNVVEGRQQGTYKVDYEVRWKQFDDSELSLELRYMPAATLVVLACLTVLFVRLAWKCRELRRDLGRLHPVVFALAAAMGLQWWSQALHLVHLRAYSQNGVGAHFTDTVADILFMLSQVASATLLIAIAQGYTIVRSKLNEVELLTPVVTVVVVVHVALVAVGKLQGEAHYKYHENEGMIGWILLSVRISLLAWFRSGIQKLRSAGGLRLQSFLQSFELAGCAYFLAYPVIFIVVQLFAPYLQHPLLQTGLLAMQTASWLWLADLFLSRGSYFQVSELSASLLPGADGSPRCYSPTTNCFSFSPTSWQKAAGCKEA</sequence>
<feature type="transmembrane region" description="Helical" evidence="1">
    <location>
        <begin position="274"/>
        <end position="297"/>
    </location>
</feature>
<evidence type="ECO:0000313" key="4">
    <source>
        <dbReference type="Proteomes" id="UP000626109"/>
    </source>
</evidence>
<evidence type="ECO:0000259" key="2">
    <source>
        <dbReference type="Pfam" id="PF10192"/>
    </source>
</evidence>
<accession>A0A813IQA0</accession>
<dbReference type="InterPro" id="IPR047831">
    <property type="entry name" value="GPR180/TMEM145"/>
</dbReference>
<keyword evidence="1" id="KW-0472">Membrane</keyword>
<dbReference type="EMBL" id="CAJNNW010012169">
    <property type="protein sequence ID" value="CAE8654049.1"/>
    <property type="molecule type" value="Genomic_DNA"/>
</dbReference>
<dbReference type="GO" id="GO:0007186">
    <property type="term" value="P:G protein-coupled receptor signaling pathway"/>
    <property type="evidence" value="ECO:0007669"/>
    <property type="project" value="InterPro"/>
</dbReference>
<feature type="transmembrane region" description="Helical" evidence="1">
    <location>
        <begin position="126"/>
        <end position="143"/>
    </location>
</feature>
<name>A0A813IQA0_POLGL</name>
<dbReference type="Pfam" id="PF10192">
    <property type="entry name" value="GPR180-TMEM145_TM"/>
    <property type="match status" value="1"/>
</dbReference>
<keyword evidence="1" id="KW-1133">Transmembrane helix</keyword>
<dbReference type="GO" id="GO:0019236">
    <property type="term" value="P:response to pheromone"/>
    <property type="evidence" value="ECO:0007669"/>
    <property type="project" value="InterPro"/>
</dbReference>
<dbReference type="InterPro" id="IPR019336">
    <property type="entry name" value="GPR180/TMEM145_TM"/>
</dbReference>
<dbReference type="PANTHER" id="PTHR23252">
    <property type="entry name" value="INTIMAL THICKNESS RECEPTOR-RELATED"/>
    <property type="match status" value="1"/>
</dbReference>
<evidence type="ECO:0000313" key="3">
    <source>
        <dbReference type="EMBL" id="CAE8654049.1"/>
    </source>
</evidence>
<gene>
    <name evidence="3" type="ORF">PGLA2088_LOCUS10772</name>
</gene>
<feature type="domain" description="GPR180/TMEM145 transmembrane" evidence="2">
    <location>
        <begin position="115"/>
        <end position="317"/>
    </location>
</feature>
<keyword evidence="1" id="KW-0812">Transmembrane</keyword>